<evidence type="ECO:0000256" key="2">
    <source>
        <dbReference type="ARBA" id="ARBA00022884"/>
    </source>
</evidence>
<evidence type="ECO:0000256" key="3">
    <source>
        <dbReference type="PROSITE-ProRule" id="PRU00209"/>
    </source>
</evidence>
<dbReference type="InterPro" id="IPR012340">
    <property type="entry name" value="NA-bd_OB-fold"/>
</dbReference>
<comment type="caution">
    <text evidence="6">The sequence shown here is derived from an EMBL/GenBank/DDBJ whole genome shotgun (WGS) entry which is preliminary data.</text>
</comment>
<dbReference type="EMBL" id="RXIC02000021">
    <property type="protein sequence ID" value="KAB1218203.1"/>
    <property type="molecule type" value="Genomic_DNA"/>
</dbReference>
<name>A0A6A1VZY3_9ROSI</name>
<dbReference type="SUPFAM" id="SSF50249">
    <property type="entry name" value="Nucleic acid-binding proteins"/>
    <property type="match status" value="1"/>
</dbReference>
<organism evidence="6 7">
    <name type="scientific">Morella rubra</name>
    <name type="common">Chinese bayberry</name>
    <dbReference type="NCBI Taxonomy" id="262757"/>
    <lineage>
        <taxon>Eukaryota</taxon>
        <taxon>Viridiplantae</taxon>
        <taxon>Streptophyta</taxon>
        <taxon>Embryophyta</taxon>
        <taxon>Tracheophyta</taxon>
        <taxon>Spermatophyta</taxon>
        <taxon>Magnoliopsida</taxon>
        <taxon>eudicotyledons</taxon>
        <taxon>Gunneridae</taxon>
        <taxon>Pentapetalae</taxon>
        <taxon>rosids</taxon>
        <taxon>fabids</taxon>
        <taxon>Fagales</taxon>
        <taxon>Myricaceae</taxon>
        <taxon>Morella</taxon>
    </lineage>
</organism>
<dbReference type="Pfam" id="PF01588">
    <property type="entry name" value="tRNA_bind"/>
    <property type="match status" value="1"/>
</dbReference>
<dbReference type="GO" id="GO:0000049">
    <property type="term" value="F:tRNA binding"/>
    <property type="evidence" value="ECO:0007669"/>
    <property type="project" value="UniProtKB-UniRule"/>
</dbReference>
<dbReference type="CDD" id="cd02799">
    <property type="entry name" value="tRNA_bind_EMAP-II_like"/>
    <property type="match status" value="1"/>
</dbReference>
<dbReference type="InterPro" id="IPR051270">
    <property type="entry name" value="Tyrosine-tRNA_ligase_regulator"/>
</dbReference>
<keyword evidence="7" id="KW-1185">Reference proteome</keyword>
<dbReference type="InterPro" id="IPR002547">
    <property type="entry name" value="tRNA-bd_dom"/>
</dbReference>
<dbReference type="AlphaFoldDB" id="A0A6A1VZY3"/>
<dbReference type="Proteomes" id="UP000516437">
    <property type="component" value="Chromosome 3"/>
</dbReference>
<dbReference type="PANTHER" id="PTHR11586">
    <property type="entry name" value="TRNA-AMINOACYLATION COFACTOR ARC1 FAMILY MEMBER"/>
    <property type="match status" value="1"/>
</dbReference>
<dbReference type="PANTHER" id="PTHR11586:SF47">
    <property type="entry name" value="NUCLEIC ACID-BINDING, OB-FOLD-LIKE PROTEIN"/>
    <property type="match status" value="1"/>
</dbReference>
<feature type="region of interest" description="Disordered" evidence="4">
    <location>
        <begin position="296"/>
        <end position="326"/>
    </location>
</feature>
<dbReference type="Gene3D" id="2.40.50.140">
    <property type="entry name" value="Nucleic acid-binding proteins"/>
    <property type="match status" value="1"/>
</dbReference>
<dbReference type="OrthoDB" id="19141at2759"/>
<evidence type="ECO:0000313" key="7">
    <source>
        <dbReference type="Proteomes" id="UP000516437"/>
    </source>
</evidence>
<evidence type="ECO:0000259" key="5">
    <source>
        <dbReference type="PROSITE" id="PS50886"/>
    </source>
</evidence>
<proteinExistence type="predicted"/>
<reference evidence="6 7" key="1">
    <citation type="journal article" date="2019" name="Plant Biotechnol. J.">
        <title>The red bayberry genome and genetic basis of sex determination.</title>
        <authorList>
            <person name="Jia H.M."/>
            <person name="Jia H.J."/>
            <person name="Cai Q.L."/>
            <person name="Wang Y."/>
            <person name="Zhao H.B."/>
            <person name="Yang W.F."/>
            <person name="Wang G.Y."/>
            <person name="Li Y.H."/>
            <person name="Zhan D.L."/>
            <person name="Shen Y.T."/>
            <person name="Niu Q.F."/>
            <person name="Chang L."/>
            <person name="Qiu J."/>
            <person name="Zhao L."/>
            <person name="Xie H.B."/>
            <person name="Fu W.Y."/>
            <person name="Jin J."/>
            <person name="Li X.W."/>
            <person name="Jiao Y."/>
            <person name="Zhou C.C."/>
            <person name="Tu T."/>
            <person name="Chai C.Y."/>
            <person name="Gao J.L."/>
            <person name="Fan L.J."/>
            <person name="van de Weg E."/>
            <person name="Wang J.Y."/>
            <person name="Gao Z.S."/>
        </authorList>
    </citation>
    <scope>NUCLEOTIDE SEQUENCE [LARGE SCALE GENOMIC DNA]</scope>
    <source>
        <tissue evidence="6">Leaves</tissue>
    </source>
</reference>
<dbReference type="PROSITE" id="PS50886">
    <property type="entry name" value="TRBD"/>
    <property type="match status" value="1"/>
</dbReference>
<evidence type="ECO:0000256" key="1">
    <source>
        <dbReference type="ARBA" id="ARBA00022555"/>
    </source>
</evidence>
<gene>
    <name evidence="6" type="ORF">CJ030_MR3G026083</name>
</gene>
<accession>A0A6A1VZY3</accession>
<sequence>MVVMPLPTNTLSSSANVLKGGGALLLSSLSKCSYRRPLQLLRSSATCSLSHSLPLFSTSNDNRTLARTTRGKCRHWLPSFCTTAASDASAATAAEAVTAATGDGNSVEVDDEKKKRRMIKEAADVLDIRVGRILRAWRHEEADSLYVEEVDIGEPEPRIICSGLVKYIPLDHLQDKSVVVLANLKPRNMRGVKSCGMLMAASDASHENVELLVPPKSSLSGERIWFGSEDEKEDQPEAATPNQIQKKKIWELVQPHLKTDGSCTAILGEHETLKLTGPGGQAVARVSVGQFASRGKPVLPFEPIRPTNRHDTPDSRKSTRRLEMAG</sequence>
<feature type="compositionally biased region" description="Basic and acidic residues" evidence="4">
    <location>
        <begin position="308"/>
        <end position="326"/>
    </location>
</feature>
<feature type="domain" description="TRNA-binding" evidence="5">
    <location>
        <begin position="122"/>
        <end position="225"/>
    </location>
</feature>
<evidence type="ECO:0000313" key="6">
    <source>
        <dbReference type="EMBL" id="KAB1218203.1"/>
    </source>
</evidence>
<protein>
    <submittedName>
        <fullName evidence="6">Aminoacyl tRNA synthase complex-interacting multifunctional protein 1</fullName>
    </submittedName>
</protein>
<evidence type="ECO:0000256" key="4">
    <source>
        <dbReference type="SAM" id="MobiDB-lite"/>
    </source>
</evidence>
<keyword evidence="2 3" id="KW-0694">RNA-binding</keyword>
<keyword evidence="1 3" id="KW-0820">tRNA-binding</keyword>
<dbReference type="FunFam" id="2.40.50.140:FF:000225">
    <property type="entry name" value="tyrosine--tRNA ligase, cytoplasmic"/>
    <property type="match status" value="1"/>
</dbReference>